<dbReference type="AlphaFoldDB" id="A0AAD5NN23"/>
<reference evidence="1" key="2">
    <citation type="submission" date="2023-02" db="EMBL/GenBank/DDBJ databases">
        <authorList>
            <person name="Swenson N.G."/>
            <person name="Wegrzyn J.L."/>
            <person name="Mcevoy S.L."/>
        </authorList>
    </citation>
    <scope>NUCLEOTIDE SEQUENCE</scope>
    <source>
        <strain evidence="1">91603</strain>
        <tissue evidence="1">Leaf</tissue>
    </source>
</reference>
<accession>A0AAD5NN23</accession>
<organism evidence="1 2">
    <name type="scientific">Acer negundo</name>
    <name type="common">Box elder</name>
    <dbReference type="NCBI Taxonomy" id="4023"/>
    <lineage>
        <taxon>Eukaryota</taxon>
        <taxon>Viridiplantae</taxon>
        <taxon>Streptophyta</taxon>
        <taxon>Embryophyta</taxon>
        <taxon>Tracheophyta</taxon>
        <taxon>Spermatophyta</taxon>
        <taxon>Magnoliopsida</taxon>
        <taxon>eudicotyledons</taxon>
        <taxon>Gunneridae</taxon>
        <taxon>Pentapetalae</taxon>
        <taxon>rosids</taxon>
        <taxon>malvids</taxon>
        <taxon>Sapindales</taxon>
        <taxon>Sapindaceae</taxon>
        <taxon>Hippocastanoideae</taxon>
        <taxon>Acereae</taxon>
        <taxon>Acer</taxon>
    </lineage>
</organism>
<name>A0AAD5NN23_ACENE</name>
<keyword evidence="2" id="KW-1185">Reference proteome</keyword>
<evidence type="ECO:0000313" key="1">
    <source>
        <dbReference type="EMBL" id="KAI9173749.1"/>
    </source>
</evidence>
<comment type="caution">
    <text evidence="1">The sequence shown here is derived from an EMBL/GenBank/DDBJ whole genome shotgun (WGS) entry which is preliminary data.</text>
</comment>
<sequence>MADDEEVVVGVTKGLIGWPTKRHMTHHIASCIKISKILVVRFQRNLKLFFPSWFSEKDFREKTEDLCRLGLFCCQLLELQKSSGFVISLYLSLSSSSSSSSSSSTLASNFGLLKFYTETYRDSSLFPCNQDQKWILFGESVLKIV</sequence>
<protein>
    <submittedName>
        <fullName evidence="1">Uncharacterized protein</fullName>
    </submittedName>
</protein>
<reference evidence="1" key="1">
    <citation type="journal article" date="2022" name="Plant J.">
        <title>Strategies of tolerance reflected in two North American maple genomes.</title>
        <authorList>
            <person name="McEvoy S.L."/>
            <person name="Sezen U.U."/>
            <person name="Trouern-Trend A."/>
            <person name="McMahon S.M."/>
            <person name="Schaberg P.G."/>
            <person name="Yang J."/>
            <person name="Wegrzyn J.L."/>
            <person name="Swenson N.G."/>
        </authorList>
    </citation>
    <scope>NUCLEOTIDE SEQUENCE</scope>
    <source>
        <strain evidence="1">91603</strain>
    </source>
</reference>
<proteinExistence type="predicted"/>
<evidence type="ECO:0000313" key="2">
    <source>
        <dbReference type="Proteomes" id="UP001064489"/>
    </source>
</evidence>
<dbReference type="EMBL" id="JAJSOW010000103">
    <property type="protein sequence ID" value="KAI9173749.1"/>
    <property type="molecule type" value="Genomic_DNA"/>
</dbReference>
<gene>
    <name evidence="1" type="ORF">LWI28_005910</name>
</gene>
<dbReference type="Proteomes" id="UP001064489">
    <property type="component" value="Chromosome 8"/>
</dbReference>